<proteinExistence type="predicted"/>
<evidence type="ECO:0000313" key="1">
    <source>
        <dbReference type="EMBL" id="QJA45273.1"/>
    </source>
</evidence>
<dbReference type="EMBL" id="MT143988">
    <property type="protein sequence ID" value="QJA45273.1"/>
    <property type="molecule type" value="Genomic_DNA"/>
</dbReference>
<dbReference type="EMBL" id="MT144590">
    <property type="protein sequence ID" value="QJH93673.1"/>
    <property type="molecule type" value="Genomic_DNA"/>
</dbReference>
<name>A0A6H1ZBJ3_9ZZZZ</name>
<evidence type="ECO:0000313" key="2">
    <source>
        <dbReference type="EMBL" id="QJH93673.1"/>
    </source>
</evidence>
<reference evidence="1" key="1">
    <citation type="submission" date="2020-03" db="EMBL/GenBank/DDBJ databases">
        <title>The deep terrestrial virosphere.</title>
        <authorList>
            <person name="Holmfeldt K."/>
            <person name="Nilsson E."/>
            <person name="Simone D."/>
            <person name="Lopez-Fernandez M."/>
            <person name="Wu X."/>
            <person name="de Brujin I."/>
            <person name="Lundin D."/>
            <person name="Andersson A."/>
            <person name="Bertilsson S."/>
            <person name="Dopson M."/>
        </authorList>
    </citation>
    <scope>NUCLEOTIDE SEQUENCE</scope>
    <source>
        <strain evidence="1">TM448A00204</strain>
        <strain evidence="2">TM448B00128</strain>
    </source>
</reference>
<dbReference type="AlphaFoldDB" id="A0A6H1ZBJ3"/>
<organism evidence="1">
    <name type="scientific">viral metagenome</name>
    <dbReference type="NCBI Taxonomy" id="1070528"/>
    <lineage>
        <taxon>unclassified sequences</taxon>
        <taxon>metagenomes</taxon>
        <taxon>organismal metagenomes</taxon>
    </lineage>
</organism>
<gene>
    <name evidence="1" type="ORF">TM448A00204_0018</name>
    <name evidence="2" type="ORF">TM448B00128_0048</name>
</gene>
<sequence length="93" mass="10761">MTKKEFYANLVVEYMDKGELVLMIWTVREGEPVEKAKYLYGKIKVKCGPGTSGSLLSSFELEIRKTKENMYDCLLKEYGGKVDDVILREEVER</sequence>
<protein>
    <submittedName>
        <fullName evidence="1">Uncharacterized protein</fullName>
    </submittedName>
</protein>
<accession>A0A6H1ZBJ3</accession>